<protein>
    <recommendedName>
        <fullName evidence="2">DUF4220 domain-containing protein</fullName>
    </recommendedName>
</protein>
<dbReference type="AlphaFoldDB" id="A0A5N6R0K8"/>
<dbReference type="PANTHER" id="PTHR31325">
    <property type="entry name" value="OS01G0798800 PROTEIN-RELATED"/>
    <property type="match status" value="1"/>
</dbReference>
<dbReference type="Proteomes" id="UP000327013">
    <property type="component" value="Chromosome 3"/>
</dbReference>
<evidence type="ECO:0000313" key="4">
    <source>
        <dbReference type="Proteomes" id="UP000327013"/>
    </source>
</evidence>
<evidence type="ECO:0000313" key="3">
    <source>
        <dbReference type="EMBL" id="KAE8022251.1"/>
    </source>
</evidence>
<evidence type="ECO:0000256" key="1">
    <source>
        <dbReference type="SAM" id="Phobius"/>
    </source>
</evidence>
<evidence type="ECO:0000259" key="2">
    <source>
        <dbReference type="Pfam" id="PF13968"/>
    </source>
</evidence>
<organism evidence="3 4">
    <name type="scientific">Carpinus fangiana</name>
    <dbReference type="NCBI Taxonomy" id="176857"/>
    <lineage>
        <taxon>Eukaryota</taxon>
        <taxon>Viridiplantae</taxon>
        <taxon>Streptophyta</taxon>
        <taxon>Embryophyta</taxon>
        <taxon>Tracheophyta</taxon>
        <taxon>Spermatophyta</taxon>
        <taxon>Magnoliopsida</taxon>
        <taxon>eudicotyledons</taxon>
        <taxon>Gunneridae</taxon>
        <taxon>Pentapetalae</taxon>
        <taxon>rosids</taxon>
        <taxon>fabids</taxon>
        <taxon>Fagales</taxon>
        <taxon>Betulaceae</taxon>
        <taxon>Carpinus</taxon>
    </lineage>
</organism>
<dbReference type="Pfam" id="PF04578">
    <property type="entry name" value="DUF594"/>
    <property type="match status" value="1"/>
</dbReference>
<feature type="transmembrane region" description="Helical" evidence="1">
    <location>
        <begin position="12"/>
        <end position="34"/>
    </location>
</feature>
<reference evidence="3 4" key="1">
    <citation type="submission" date="2019-06" db="EMBL/GenBank/DDBJ databases">
        <title>A chromosomal-level reference genome of Carpinus fangiana (Coryloideae, Betulaceae).</title>
        <authorList>
            <person name="Yang X."/>
            <person name="Wang Z."/>
            <person name="Zhang L."/>
            <person name="Hao G."/>
            <person name="Liu J."/>
            <person name="Yang Y."/>
        </authorList>
    </citation>
    <scope>NUCLEOTIDE SEQUENCE [LARGE SCALE GENOMIC DNA]</scope>
    <source>
        <strain evidence="3">Cfa_2016G</strain>
        <tissue evidence="3">Leaf</tissue>
    </source>
</reference>
<dbReference type="InterPro" id="IPR025315">
    <property type="entry name" value="DUF4220"/>
</dbReference>
<accession>A0A5N6R0K8</accession>
<proteinExistence type="predicted"/>
<sequence length="488" mass="55848">MNPLPLWVRKIWNAWDIRAMVLLSLILQITLFIFGRRRRSSVKSWIIFTVWIAYLAADWLATAAIAKLTEAQADSSNTISPTNQLRALWAPLIFLHLGGPDTITAYAFEDTGVIKNGERVFALISAGISHLAIISVSPWDNVDVDNRVYDKCRKWALADQFLATFRPNVPNYISVGEYVRPSLQQESFTLRFRHVSLSTSPLLDKEKSCHCYSDIDINITAVLLAGAVVLELYGIAMTLSSDQTMLWITQHHGNRPGKLSKILEMLGIDKMLRWFWRKRFLAVPPSLKPLIREKLLAKLATNYIELKWSCTGSVLVERIITWHIATDICYHDTSFSNIGVVGDNNEANETSKILSDYMMYLLVMHPSMFLPAHHHELRLYELDQARNILTQFFEDEGTSTDIRQDYTLLLRKGDDSDEQDAISKAKLLAEDLRNKVNKWDFIQNEWVEMLCYAAINSEQAGHAQELRCGGQFLTHLWLLFLHKLVASY</sequence>
<name>A0A5N6R0K8_9ROSI</name>
<keyword evidence="1" id="KW-0472">Membrane</keyword>
<keyword evidence="4" id="KW-1185">Reference proteome</keyword>
<dbReference type="InterPro" id="IPR007658">
    <property type="entry name" value="DUF594"/>
</dbReference>
<feature type="domain" description="DUF4220" evidence="2">
    <location>
        <begin position="208"/>
        <end position="267"/>
    </location>
</feature>
<gene>
    <name evidence="3" type="ORF">FH972_008067</name>
</gene>
<feature type="domain" description="DUF4220" evidence="2">
    <location>
        <begin position="51"/>
        <end position="111"/>
    </location>
</feature>
<dbReference type="OrthoDB" id="1689146at2759"/>
<dbReference type="Pfam" id="PF13968">
    <property type="entry name" value="DUF4220"/>
    <property type="match status" value="2"/>
</dbReference>
<feature type="transmembrane region" description="Helical" evidence="1">
    <location>
        <begin position="46"/>
        <end position="68"/>
    </location>
</feature>
<keyword evidence="1" id="KW-0812">Transmembrane</keyword>
<dbReference type="EMBL" id="CM017323">
    <property type="protein sequence ID" value="KAE8022251.1"/>
    <property type="molecule type" value="Genomic_DNA"/>
</dbReference>
<keyword evidence="1" id="KW-1133">Transmembrane helix</keyword>